<reference evidence="9 10" key="1">
    <citation type="submission" date="2018-06" db="EMBL/GenBank/DDBJ databases">
        <title>Genome conservation of Clostridium tetani.</title>
        <authorList>
            <person name="Bruggemann H."/>
            <person name="Popoff M.R."/>
        </authorList>
    </citation>
    <scope>NUCLEOTIDE SEQUENCE [LARGE SCALE GENOMIC DNA]</scope>
    <source>
        <strain evidence="7 10">2017.061</strain>
        <strain evidence="8 9">63.05</strain>
    </source>
</reference>
<evidence type="ECO:0000256" key="3">
    <source>
        <dbReference type="ARBA" id="ARBA00022729"/>
    </source>
</evidence>
<dbReference type="EMBL" id="QMAP01000001">
    <property type="protein sequence ID" value="RXI50497.1"/>
    <property type="molecule type" value="Genomic_DNA"/>
</dbReference>
<dbReference type="Proteomes" id="UP000290921">
    <property type="component" value="Unassembled WGS sequence"/>
</dbReference>
<dbReference type="SUPFAM" id="SSF53822">
    <property type="entry name" value="Periplasmic binding protein-like I"/>
    <property type="match status" value="1"/>
</dbReference>
<dbReference type="Proteomes" id="UP001321763">
    <property type="component" value="Chromosome"/>
</dbReference>
<dbReference type="OMA" id="SYQMGYK"/>
<name>A0A4Q0VGS7_CLOTA</name>
<evidence type="ECO:0000256" key="2">
    <source>
        <dbReference type="ARBA" id="ARBA00007639"/>
    </source>
</evidence>
<evidence type="ECO:0000313" key="6">
    <source>
        <dbReference type="EMBL" id="BDR80484.1"/>
    </source>
</evidence>
<feature type="domain" description="Periplasmic binding protein" evidence="5">
    <location>
        <begin position="36"/>
        <end position="291"/>
    </location>
</feature>
<sequence>MLKKRLALITMSVMLSAGVLAGCGQKSASDSTKKNIALIVKSTDSEYWLSVKAGAEKAAKEAGANIIFKGPATEQDIQGEVNIVEDAINQKVDGIVLAASDTKALIQPVENAINAKIPLVTVDSGVDSDKVASFIATDNEKAASQAADVCAELIGKSGKVGVVNFVPGVSTAVQREKGFRDGMSKHSGIELLKTQYSQSDKSKAMAITEDILTANPDVKAIFAANNRSALGVAQALKGKGVAGKVKVVAFDADPDEIKGIEDGSITALIVQNPYKMGEEGVKNVLALMKGETVEKRIDTGVTIVTKENINDPEVQKVLYPEKNK</sequence>
<dbReference type="Pfam" id="PF13407">
    <property type="entry name" value="Peripla_BP_4"/>
    <property type="match status" value="1"/>
</dbReference>
<evidence type="ECO:0000313" key="11">
    <source>
        <dbReference type="Proteomes" id="UP001321763"/>
    </source>
</evidence>
<dbReference type="PANTHER" id="PTHR46847">
    <property type="entry name" value="D-ALLOSE-BINDING PERIPLASMIC PROTEIN-RELATED"/>
    <property type="match status" value="1"/>
</dbReference>
<keyword evidence="3 4" id="KW-0732">Signal</keyword>
<feature type="chain" id="PRO_5044607853" evidence="4">
    <location>
        <begin position="22"/>
        <end position="324"/>
    </location>
</feature>
<dbReference type="PROSITE" id="PS51257">
    <property type="entry name" value="PROKAR_LIPOPROTEIN"/>
    <property type="match status" value="1"/>
</dbReference>
<organism evidence="7 10">
    <name type="scientific">Clostridium tetani</name>
    <dbReference type="NCBI Taxonomy" id="1513"/>
    <lineage>
        <taxon>Bacteria</taxon>
        <taxon>Bacillati</taxon>
        <taxon>Bacillota</taxon>
        <taxon>Clostridia</taxon>
        <taxon>Eubacteriales</taxon>
        <taxon>Clostridiaceae</taxon>
        <taxon>Clostridium</taxon>
    </lineage>
</organism>
<dbReference type="Gene3D" id="3.40.50.2300">
    <property type="match status" value="2"/>
</dbReference>
<evidence type="ECO:0000313" key="9">
    <source>
        <dbReference type="Proteomes" id="UP000290273"/>
    </source>
</evidence>
<proteinExistence type="inferred from homology"/>
<dbReference type="EMBL" id="AP026818">
    <property type="protein sequence ID" value="BDR80484.1"/>
    <property type="molecule type" value="Genomic_DNA"/>
</dbReference>
<dbReference type="CDD" id="cd20008">
    <property type="entry name" value="PBP1_ABC_sugar_binding-like"/>
    <property type="match status" value="1"/>
</dbReference>
<gene>
    <name evidence="6" type="primary">rbsB</name>
    <name evidence="7" type="ORF">DP130_00565</name>
    <name evidence="8" type="ORF">DP131_10660</name>
    <name evidence="6" type="ORF">K234311028_07300</name>
</gene>
<accession>A0A4Q0VGS7</accession>
<evidence type="ECO:0000313" key="8">
    <source>
        <dbReference type="EMBL" id="RXI54281.1"/>
    </source>
</evidence>
<evidence type="ECO:0000313" key="7">
    <source>
        <dbReference type="EMBL" id="RXI50497.1"/>
    </source>
</evidence>
<evidence type="ECO:0000256" key="4">
    <source>
        <dbReference type="SAM" id="SignalP"/>
    </source>
</evidence>
<dbReference type="GO" id="GO:0030246">
    <property type="term" value="F:carbohydrate binding"/>
    <property type="evidence" value="ECO:0007669"/>
    <property type="project" value="UniProtKB-ARBA"/>
</dbReference>
<dbReference type="Proteomes" id="UP000290273">
    <property type="component" value="Unassembled WGS sequence"/>
</dbReference>
<dbReference type="InterPro" id="IPR028082">
    <property type="entry name" value="Peripla_BP_I"/>
</dbReference>
<dbReference type="AlphaFoldDB" id="A0A4Q0VGS7"/>
<dbReference type="GeneID" id="24254293"/>
<comment type="subcellular location">
    <subcellularLocation>
        <location evidence="1">Cell envelope</location>
    </subcellularLocation>
</comment>
<evidence type="ECO:0000259" key="5">
    <source>
        <dbReference type="Pfam" id="PF13407"/>
    </source>
</evidence>
<dbReference type="RefSeq" id="WP_011099161.1">
    <property type="nucleotide sequence ID" value="NZ_AP026804.1"/>
</dbReference>
<dbReference type="InterPro" id="IPR025997">
    <property type="entry name" value="SBP_2_dom"/>
</dbReference>
<protein>
    <submittedName>
        <fullName evidence="6">LacI family transcriptional regulator</fullName>
    </submittedName>
    <submittedName>
        <fullName evidence="7">Sugar ABC transporter substrate-binding protein</fullName>
    </submittedName>
</protein>
<reference evidence="6 11" key="2">
    <citation type="submission" date="2022-09" db="EMBL/GenBank/DDBJ databases">
        <title>complete genome sequences of Clostridium tetani str. KHSU-234311-028 isolated from soil.</title>
        <authorList>
            <person name="Sekizuka T."/>
            <person name="Shitada C."/>
            <person name="Takahashi M."/>
            <person name="Kuroda M."/>
        </authorList>
    </citation>
    <scope>NUCLEOTIDE SEQUENCE [LARGE SCALE GENOMIC DNA]</scope>
    <source>
        <strain evidence="6 11">KHSU-234311-028</strain>
    </source>
</reference>
<comment type="similarity">
    <text evidence="2">Belongs to the bacterial solute-binding protein 2 family.</text>
</comment>
<dbReference type="EMBL" id="QMAU01000041">
    <property type="protein sequence ID" value="RXI54281.1"/>
    <property type="molecule type" value="Genomic_DNA"/>
</dbReference>
<dbReference type="GO" id="GO:0030313">
    <property type="term" value="C:cell envelope"/>
    <property type="evidence" value="ECO:0007669"/>
    <property type="project" value="UniProtKB-SubCell"/>
</dbReference>
<evidence type="ECO:0000313" key="10">
    <source>
        <dbReference type="Proteomes" id="UP000290921"/>
    </source>
</evidence>
<dbReference type="PANTHER" id="PTHR46847:SF1">
    <property type="entry name" value="D-ALLOSE-BINDING PERIPLASMIC PROTEIN-RELATED"/>
    <property type="match status" value="1"/>
</dbReference>
<evidence type="ECO:0000256" key="1">
    <source>
        <dbReference type="ARBA" id="ARBA00004196"/>
    </source>
</evidence>
<feature type="signal peptide" evidence="4">
    <location>
        <begin position="1"/>
        <end position="21"/>
    </location>
</feature>